<proteinExistence type="predicted"/>
<sequence length="217" mass="23624">MELIVLGVVLFLIWAWYDEKKRKEAEALAQAQAQARAQAEAAAEAARLARINDPAWVGMELARTTREGDPQKVQGLIEQLPAWPTRKPLLRAAEWLAVLTHSAGVADAAGVEKEFTDRLRAQVESALIALDAVAVKLISLTHLGHEWKRLDKEPRRSLKDDAQALDKISVAAAAVHRELTEAIARGGRGGGAQALAAEQNLRALANAIQKLSQRNQS</sequence>
<organism evidence="1">
    <name type="scientific">Streptomyces sp. R11</name>
    <dbReference type="NCBI Taxonomy" id="3238625"/>
    <lineage>
        <taxon>Bacteria</taxon>
        <taxon>Bacillati</taxon>
        <taxon>Actinomycetota</taxon>
        <taxon>Actinomycetes</taxon>
        <taxon>Kitasatosporales</taxon>
        <taxon>Streptomycetaceae</taxon>
        <taxon>Streptomyces</taxon>
    </lineage>
</organism>
<dbReference type="EMBL" id="CP163432">
    <property type="protein sequence ID" value="XDQ15736.1"/>
    <property type="molecule type" value="Genomic_DNA"/>
</dbReference>
<gene>
    <name evidence="1" type="ORF">AB5J55_42010</name>
</gene>
<accession>A0AB39NBF0</accession>
<dbReference type="AlphaFoldDB" id="A0AB39NBF0"/>
<dbReference type="RefSeq" id="WP_369275663.1">
    <property type="nucleotide sequence ID" value="NZ_CP163432.1"/>
</dbReference>
<evidence type="ECO:0000313" key="1">
    <source>
        <dbReference type="EMBL" id="XDQ15736.1"/>
    </source>
</evidence>
<name>A0AB39NBF0_9ACTN</name>
<protein>
    <submittedName>
        <fullName evidence="1">Uncharacterized protein</fullName>
    </submittedName>
</protein>
<reference evidence="1" key="1">
    <citation type="submission" date="2024-07" db="EMBL/GenBank/DDBJ databases">
        <authorList>
            <person name="Yu S.T."/>
        </authorList>
    </citation>
    <scope>NUCLEOTIDE SEQUENCE</scope>
    <source>
        <strain evidence="1">R11</strain>
    </source>
</reference>